<organism evidence="1 2">
    <name type="scientific">Sinomicrobium weinanense</name>
    <dbReference type="NCBI Taxonomy" id="2842200"/>
    <lineage>
        <taxon>Bacteria</taxon>
        <taxon>Pseudomonadati</taxon>
        <taxon>Bacteroidota</taxon>
        <taxon>Flavobacteriia</taxon>
        <taxon>Flavobacteriales</taxon>
        <taxon>Flavobacteriaceae</taxon>
        <taxon>Sinomicrobium</taxon>
    </lineage>
</organism>
<dbReference type="AlphaFoldDB" id="A0A926JPE1"/>
<comment type="caution">
    <text evidence="1">The sequence shown here is derived from an EMBL/GenBank/DDBJ whole genome shotgun (WGS) entry which is preliminary data.</text>
</comment>
<dbReference type="SUPFAM" id="SSF81301">
    <property type="entry name" value="Nucleotidyltransferase"/>
    <property type="match status" value="1"/>
</dbReference>
<dbReference type="PANTHER" id="PTHR34822:SF1">
    <property type="entry name" value="GRPB FAMILY PROTEIN"/>
    <property type="match status" value="1"/>
</dbReference>
<dbReference type="Proteomes" id="UP000653730">
    <property type="component" value="Unassembled WGS sequence"/>
</dbReference>
<proteinExistence type="predicted"/>
<dbReference type="InterPro" id="IPR043519">
    <property type="entry name" value="NT_sf"/>
</dbReference>
<name>A0A926JPE1_9FLAO</name>
<reference evidence="1 2" key="1">
    <citation type="submission" date="2020-09" db="EMBL/GenBank/DDBJ databases">
        <title>Sinomicrobium weinanense sp. nov., a halophilic bacteria isolated from saline-alkali soil.</title>
        <authorList>
            <person name="Wu P."/>
            <person name="Ren H."/>
            <person name="Mei Y."/>
            <person name="Liang Y."/>
            <person name="Chen Z."/>
        </authorList>
    </citation>
    <scope>NUCLEOTIDE SEQUENCE [LARGE SCALE GENOMIC DNA]</scope>
    <source>
        <strain evidence="1 2">FJxs</strain>
    </source>
</reference>
<keyword evidence="2" id="KW-1185">Reference proteome</keyword>
<dbReference type="Gene3D" id="3.30.460.10">
    <property type="entry name" value="Beta Polymerase, domain 2"/>
    <property type="match status" value="1"/>
</dbReference>
<dbReference type="InterPro" id="IPR007344">
    <property type="entry name" value="GrpB/CoaE"/>
</dbReference>
<sequence length="198" mass="23616">MKIEVVAYNPEWPVIFNHIKNDLKTILGELNPKIEHVGSTSVPNLAAKPIIDIAVGIDSADDLDRTVEPMIQNRYIYYETYNAMMPYRRFFVGLKNKEDHVKFKNVYTQDDPIPHESIHLNKQCHVHIWEFKSPEWHRHIAFRDYLLEHPEVRKQYEALKKALSLNNWKDGNEYNDGKNSFIKREEEKAVKWWRDKKI</sequence>
<dbReference type="Pfam" id="PF04229">
    <property type="entry name" value="GrpB"/>
    <property type="match status" value="1"/>
</dbReference>
<dbReference type="PANTHER" id="PTHR34822">
    <property type="entry name" value="GRPB DOMAIN PROTEIN (AFU_ORTHOLOGUE AFUA_1G01530)"/>
    <property type="match status" value="1"/>
</dbReference>
<dbReference type="RefSeq" id="WP_187964034.1">
    <property type="nucleotide sequence ID" value="NZ_JACVDC010000004.1"/>
</dbReference>
<evidence type="ECO:0000313" key="2">
    <source>
        <dbReference type="Proteomes" id="UP000653730"/>
    </source>
</evidence>
<protein>
    <submittedName>
        <fullName evidence="1">GrpB family protein</fullName>
    </submittedName>
</protein>
<gene>
    <name evidence="1" type="ORF">IBL28_02785</name>
</gene>
<evidence type="ECO:0000313" key="1">
    <source>
        <dbReference type="EMBL" id="MBC9794879.1"/>
    </source>
</evidence>
<dbReference type="EMBL" id="JACVDC010000004">
    <property type="protein sequence ID" value="MBC9794879.1"/>
    <property type="molecule type" value="Genomic_DNA"/>
</dbReference>
<accession>A0A926JPE1</accession>